<evidence type="ECO:0000256" key="1">
    <source>
        <dbReference type="SAM" id="MobiDB-lite"/>
    </source>
</evidence>
<organism evidence="2 3">
    <name type="scientific">Rangifer tarandus platyrhynchus</name>
    <name type="common">Svalbard reindeer</name>
    <dbReference type="NCBI Taxonomy" id="3082113"/>
    <lineage>
        <taxon>Eukaryota</taxon>
        <taxon>Metazoa</taxon>
        <taxon>Chordata</taxon>
        <taxon>Craniata</taxon>
        <taxon>Vertebrata</taxon>
        <taxon>Euteleostomi</taxon>
        <taxon>Mammalia</taxon>
        <taxon>Eutheria</taxon>
        <taxon>Laurasiatheria</taxon>
        <taxon>Artiodactyla</taxon>
        <taxon>Ruminantia</taxon>
        <taxon>Pecora</taxon>
        <taxon>Cervidae</taxon>
        <taxon>Odocoileinae</taxon>
        <taxon>Rangifer</taxon>
    </lineage>
</organism>
<reference evidence="2" key="1">
    <citation type="submission" date="2023-04" db="EMBL/GenBank/DDBJ databases">
        <authorList>
            <consortium name="ELIXIR-Norway"/>
        </authorList>
    </citation>
    <scope>NUCLEOTIDE SEQUENCE [LARGE SCALE GENOMIC DNA]</scope>
</reference>
<gene>
    <name evidence="2" type="ORF">MRATA1EN1_LOCUS27300</name>
</gene>
<accession>A0ABN9A0H2</accession>
<feature type="region of interest" description="Disordered" evidence="1">
    <location>
        <begin position="177"/>
        <end position="247"/>
    </location>
</feature>
<sequence length="247" mass="25985">MAEQAEPRHLVSLSLESEVQGLVSCFGRMGRDLSTPGVRTLPSSPDRSGCQSPPRTPPSGHDTLTEGKTSLVGETLGLYALHLGSPEGISPPRPGQRGQGREASVDTLPGPSLPTWTCASARRRWPALACLRFFKQEMPGCSSQGLCIGSILCPFGSRTIWEMARGQQRQHISVLPPRWPLGVDMGNGPQPSRSPAPADNSRSPAGSGDGGHDHCSSHLDFTTGQTLPVASPAPREGPSPAAGWDSG</sequence>
<feature type="region of interest" description="Disordered" evidence="1">
    <location>
        <begin position="83"/>
        <end position="113"/>
    </location>
</feature>
<evidence type="ECO:0000313" key="3">
    <source>
        <dbReference type="Proteomes" id="UP001176941"/>
    </source>
</evidence>
<proteinExistence type="predicted"/>
<protein>
    <submittedName>
        <fullName evidence="2">Uncharacterized protein</fullName>
    </submittedName>
</protein>
<name>A0ABN9A0H2_RANTA</name>
<dbReference type="EMBL" id="OX459943">
    <property type="protein sequence ID" value="CAI9178338.1"/>
    <property type="molecule type" value="Genomic_DNA"/>
</dbReference>
<keyword evidence="3" id="KW-1185">Reference proteome</keyword>
<feature type="compositionally biased region" description="Polar residues" evidence="1">
    <location>
        <begin position="41"/>
        <end position="53"/>
    </location>
</feature>
<dbReference type="Proteomes" id="UP001176941">
    <property type="component" value="Chromosome 7"/>
</dbReference>
<evidence type="ECO:0000313" key="2">
    <source>
        <dbReference type="EMBL" id="CAI9178338.1"/>
    </source>
</evidence>
<feature type="region of interest" description="Disordered" evidence="1">
    <location>
        <begin position="31"/>
        <end position="65"/>
    </location>
</feature>